<dbReference type="Pfam" id="PF18765">
    <property type="entry name" value="Polbeta"/>
    <property type="match status" value="1"/>
</dbReference>
<evidence type="ECO:0000259" key="1">
    <source>
        <dbReference type="Pfam" id="PF18765"/>
    </source>
</evidence>
<proteinExistence type="predicted"/>
<dbReference type="EMBL" id="CP001029">
    <property type="protein sequence ID" value="ACB83368.1"/>
    <property type="molecule type" value="Genomic_DNA"/>
</dbReference>
<dbReference type="Proteomes" id="UP000007136">
    <property type="component" value="Chromosome"/>
</dbReference>
<feature type="domain" description="Polymerase beta nucleotidyltransferase" evidence="1">
    <location>
        <begin position="31"/>
        <end position="61"/>
    </location>
</feature>
<accession>B1ZAP5</accession>
<name>B1ZAP5_METPB</name>
<reference evidence="2" key="1">
    <citation type="submission" date="2008-04" db="EMBL/GenBank/DDBJ databases">
        <title>Complete sequence of chromosome of Methylobacterium populi BJ001.</title>
        <authorList>
            <consortium name="US DOE Joint Genome Institute"/>
            <person name="Copeland A."/>
            <person name="Lucas S."/>
            <person name="Lapidus A."/>
            <person name="Glavina del Rio T."/>
            <person name="Dalin E."/>
            <person name="Tice H."/>
            <person name="Bruce D."/>
            <person name="Goodwin L."/>
            <person name="Pitluck S."/>
            <person name="Chertkov O."/>
            <person name="Brettin T."/>
            <person name="Detter J.C."/>
            <person name="Han C."/>
            <person name="Kuske C.R."/>
            <person name="Schmutz J."/>
            <person name="Larimer F."/>
            <person name="Land M."/>
            <person name="Hauser L."/>
            <person name="Kyrpides N."/>
            <person name="Mikhailova N."/>
            <person name="Marx C."/>
            <person name="Richardson P."/>
        </authorList>
    </citation>
    <scope>NUCLEOTIDE SEQUENCE [LARGE SCALE GENOMIC DNA]</scope>
    <source>
        <strain evidence="2">BJ001</strain>
    </source>
</reference>
<protein>
    <recommendedName>
        <fullName evidence="1">Polymerase beta nucleotidyltransferase domain-containing protein</fullName>
    </recommendedName>
</protein>
<dbReference type="RefSeq" id="WP_012456964.1">
    <property type="nucleotide sequence ID" value="NC_010725.1"/>
</dbReference>
<evidence type="ECO:0000313" key="2">
    <source>
        <dbReference type="EMBL" id="ACB83368.1"/>
    </source>
</evidence>
<dbReference type="Gene3D" id="3.30.460.10">
    <property type="entry name" value="Beta Polymerase, domain 2"/>
    <property type="match status" value="1"/>
</dbReference>
<evidence type="ECO:0000313" key="3">
    <source>
        <dbReference type="Proteomes" id="UP000007136"/>
    </source>
</evidence>
<dbReference type="STRING" id="441620.Mpop_5274"/>
<dbReference type="OrthoDB" id="559450at2"/>
<dbReference type="CDD" id="cd05403">
    <property type="entry name" value="NT_KNTase_like"/>
    <property type="match status" value="1"/>
</dbReference>
<sequence>MRTISASETLVDRKILDAAGIFLKRLDGRYPVRAGILFGSRARASHNTDSDADLAVVLSGALGDRRSASRDMAGLAFDVLMETGVLVDPLPLWEDELERRVAFSNPALIDAIWRDGVRL</sequence>
<gene>
    <name evidence="2" type="ordered locus">Mpop_5274</name>
</gene>
<dbReference type="eggNOG" id="COG1708">
    <property type="taxonomic scope" value="Bacteria"/>
</dbReference>
<dbReference type="HOGENOM" id="CLU_130257_2_0_5"/>
<organism evidence="2 3">
    <name type="scientific">Methylorubrum populi (strain ATCC BAA-705 / NCIMB 13946 / BJ001)</name>
    <name type="common">Methylobacterium populi</name>
    <dbReference type="NCBI Taxonomy" id="441620"/>
    <lineage>
        <taxon>Bacteria</taxon>
        <taxon>Pseudomonadati</taxon>
        <taxon>Pseudomonadota</taxon>
        <taxon>Alphaproteobacteria</taxon>
        <taxon>Hyphomicrobiales</taxon>
        <taxon>Methylobacteriaceae</taxon>
        <taxon>Methylorubrum</taxon>
    </lineage>
</organism>
<dbReference type="InterPro" id="IPR043519">
    <property type="entry name" value="NT_sf"/>
</dbReference>
<dbReference type="SUPFAM" id="SSF81301">
    <property type="entry name" value="Nucleotidyltransferase"/>
    <property type="match status" value="1"/>
</dbReference>
<dbReference type="GO" id="GO:0016779">
    <property type="term" value="F:nucleotidyltransferase activity"/>
    <property type="evidence" value="ECO:0007669"/>
    <property type="project" value="InterPro"/>
</dbReference>
<dbReference type="InterPro" id="IPR041633">
    <property type="entry name" value="Polbeta"/>
</dbReference>
<dbReference type="AlphaFoldDB" id="B1ZAP5"/>
<dbReference type="KEGG" id="mpo:Mpop_5274"/>